<dbReference type="InterPro" id="IPR013783">
    <property type="entry name" value="Ig-like_fold"/>
</dbReference>
<evidence type="ECO:0000259" key="2">
    <source>
        <dbReference type="PROSITE" id="PS50093"/>
    </source>
</evidence>
<feature type="domain" description="PKD" evidence="2">
    <location>
        <begin position="767"/>
        <end position="820"/>
    </location>
</feature>
<dbReference type="RefSeq" id="WP_130540807.1">
    <property type="nucleotide sequence ID" value="NZ_CP042431.1"/>
</dbReference>
<organism evidence="3 4">
    <name type="scientific">Pseudobacter ginsenosidimutans</name>
    <dbReference type="NCBI Taxonomy" id="661488"/>
    <lineage>
        <taxon>Bacteria</taxon>
        <taxon>Pseudomonadati</taxon>
        <taxon>Bacteroidota</taxon>
        <taxon>Chitinophagia</taxon>
        <taxon>Chitinophagales</taxon>
        <taxon>Chitinophagaceae</taxon>
        <taxon>Pseudobacter</taxon>
    </lineage>
</organism>
<dbReference type="EMBL" id="SGXA01000001">
    <property type="protein sequence ID" value="RZS76511.1"/>
    <property type="molecule type" value="Genomic_DNA"/>
</dbReference>
<dbReference type="Pfam" id="PF17517">
    <property type="entry name" value="IgGFc_binding"/>
    <property type="match status" value="1"/>
</dbReference>
<dbReference type="Gene3D" id="2.60.40.10">
    <property type="entry name" value="Immunoglobulins"/>
    <property type="match status" value="3"/>
</dbReference>
<dbReference type="SUPFAM" id="SSF49299">
    <property type="entry name" value="PKD domain"/>
    <property type="match status" value="3"/>
</dbReference>
<dbReference type="CDD" id="cd00146">
    <property type="entry name" value="PKD"/>
    <property type="match status" value="2"/>
</dbReference>
<dbReference type="InterPro" id="IPR022409">
    <property type="entry name" value="PKD/Chitinase_dom"/>
</dbReference>
<sequence length="1168" mass="128129">MSRILLLAGLLFCSFAWGQDFTNKGKEFWLGYGNHQQMYTASLPGMDIYITSDVDTKVLVEIPAMGITIGTFEVKANQITVVPELTHDAFLNQEGISNKGIHILAEHPVVVYAHIYTALATGSSLCLPVSTIGREYYSVNFTQIAQPGPTNESSYSYFFVVAIEDNTEVEIIPAATGLSGSMVAGQAYTIRLNRGQVFNYLSRTDLTGSIIRTRNSANDCKKIAAFSGSGRLGIGCGTVPSSSDNLIQQLYPKTTWGRKFLTVPSATRPGNYYRIIRPDPGTRVRVDGVLINPASFRNNLYYEFNDALPHVIEGDRPILVAQYFTNNNCGEITNNGDPEMILLNPVEQVITHATMLSMRLINDANPIHFINVLLKNQPAAINSFTLDGQFRASDFQPHPVDSRYAYAQIRVEQGTHTIACDTPFNAIAYGFSQNESYGYSAGTNLSDLHQYVTVENDHSPINIPASCRNSPFGLAMTFPYQPAMIHWIFGTELNALGIRDSLINNPVYDSTWLVDGGVRLYRYRLKREHRISRPGNYAIRIQVINPTSDGCTGEQLINFDFQVFEKPVASFSVTHNGCITDDVLIKGTSRDNGRPLTNWFWSYGDGRRSTGSADQVIRYAAAGNYNIRHAVSTDIGCTSDTAVRLLRISPPPTAAFEFRDPVCEQRSVRIASTSTSVGDRLSSWEWDLGDGQTLRAANGNPITHRYEETGSRTISLQVTTARGCRSERVSQTVMVNPLPQVNFGFPEVCIDDPLVKFSDSSSIADHSEDQFKWLWQFGDNQTSADQHPGHVYAQSGNYQVRLQVTSKDGCAANIQKRITVNGRVQAADFVLPAGALCASSELVIREASRIQSGKLSSLSIWWDYDRDPTVKTVDEDPAPGKQYAHKYDDFNNPPTRDHKIVFEVHTGEACLGTLTRTVTLKASPVVAFDGMSPVCAESPPLVPPARETLGFPGNGVFSGPGMDPQGYFHPAVAGTGTHTLGFRFQAANGCSASATQTITVNPTPTANAGPDKGILPDGVAVLDGSGTGEGIRYSWLPADQFRDPSRAQPSVSPKEDSRYTLVVSSRDGCKASDEVWVKVLPKVVVPNAFTPNGDGINETWVLLYLESYPNCTVDVFNRYGQRVFHSTGYGRAWDGRLNGSLLPAGTYYWVIDPKTGKGLLKGSVTIIR</sequence>
<protein>
    <submittedName>
        <fullName evidence="3">Gliding motility-associated-like protein</fullName>
    </submittedName>
</protein>
<dbReference type="InterPro" id="IPR000601">
    <property type="entry name" value="PKD_dom"/>
</dbReference>
<name>A0A4Q7N617_9BACT</name>
<evidence type="ECO:0000313" key="4">
    <source>
        <dbReference type="Proteomes" id="UP000293874"/>
    </source>
</evidence>
<dbReference type="PROSITE" id="PS50093">
    <property type="entry name" value="PKD"/>
    <property type="match status" value="3"/>
</dbReference>
<proteinExistence type="predicted"/>
<evidence type="ECO:0000313" key="3">
    <source>
        <dbReference type="EMBL" id="RZS76511.1"/>
    </source>
</evidence>
<keyword evidence="1" id="KW-0732">Signal</keyword>
<dbReference type="PANTHER" id="PTHR46534">
    <property type="entry name" value="IGGFC_BINDING DOMAIN-CONTAINING PROTEIN"/>
    <property type="match status" value="1"/>
</dbReference>
<dbReference type="OrthoDB" id="7794186at2"/>
<dbReference type="Proteomes" id="UP000293874">
    <property type="component" value="Unassembled WGS sequence"/>
</dbReference>
<accession>A0A4Q7N617</accession>
<reference evidence="3 4" key="1">
    <citation type="submission" date="2019-02" db="EMBL/GenBank/DDBJ databases">
        <title>Genomic Encyclopedia of Type Strains, Phase IV (KMG-IV): sequencing the most valuable type-strain genomes for metagenomic binning, comparative biology and taxonomic classification.</title>
        <authorList>
            <person name="Goeker M."/>
        </authorList>
    </citation>
    <scope>NUCLEOTIDE SEQUENCE [LARGE SCALE GENOMIC DNA]</scope>
    <source>
        <strain evidence="3 4">DSM 18116</strain>
    </source>
</reference>
<gene>
    <name evidence="3" type="ORF">EV199_2396</name>
</gene>
<dbReference type="InterPro" id="IPR026341">
    <property type="entry name" value="T9SS_type_B"/>
</dbReference>
<feature type="signal peptide" evidence="1">
    <location>
        <begin position="1"/>
        <end position="18"/>
    </location>
</feature>
<dbReference type="Pfam" id="PF18911">
    <property type="entry name" value="PKD_4"/>
    <property type="match status" value="3"/>
</dbReference>
<dbReference type="AlphaFoldDB" id="A0A4Q7N617"/>
<dbReference type="Pfam" id="PF13585">
    <property type="entry name" value="CHU_C"/>
    <property type="match status" value="1"/>
</dbReference>
<feature type="domain" description="PKD" evidence="2">
    <location>
        <begin position="588"/>
        <end position="643"/>
    </location>
</feature>
<dbReference type="NCBIfam" id="TIGR04131">
    <property type="entry name" value="Bac_Flav_CTERM"/>
    <property type="match status" value="1"/>
</dbReference>
<dbReference type="SMART" id="SM00089">
    <property type="entry name" value="PKD"/>
    <property type="match status" value="3"/>
</dbReference>
<feature type="domain" description="PKD" evidence="2">
    <location>
        <begin position="673"/>
        <end position="723"/>
    </location>
</feature>
<dbReference type="InterPro" id="IPR035986">
    <property type="entry name" value="PKD_dom_sf"/>
</dbReference>
<evidence type="ECO:0000256" key="1">
    <source>
        <dbReference type="SAM" id="SignalP"/>
    </source>
</evidence>
<feature type="chain" id="PRO_5020331000" evidence="1">
    <location>
        <begin position="19"/>
        <end position="1168"/>
    </location>
</feature>
<dbReference type="PANTHER" id="PTHR46534:SF1">
    <property type="entry name" value="IGGFC-BINDING PROTEIN N-TERMINAL DOMAIN-CONTAINING PROTEIN"/>
    <property type="match status" value="1"/>
</dbReference>
<dbReference type="InterPro" id="IPR035234">
    <property type="entry name" value="IgGFc-bd_N"/>
</dbReference>
<comment type="caution">
    <text evidence="3">The sequence shown here is derived from an EMBL/GenBank/DDBJ whole genome shotgun (WGS) entry which is preliminary data.</text>
</comment>
<keyword evidence="4" id="KW-1185">Reference proteome</keyword>